<dbReference type="Proteomes" id="UP000572817">
    <property type="component" value="Unassembled WGS sequence"/>
</dbReference>
<dbReference type="GO" id="GO:0005739">
    <property type="term" value="C:mitochondrion"/>
    <property type="evidence" value="ECO:0007669"/>
    <property type="project" value="TreeGrafter"/>
</dbReference>
<organism evidence="4 5">
    <name type="scientific">Botryosphaeria dothidea</name>
    <dbReference type="NCBI Taxonomy" id="55169"/>
    <lineage>
        <taxon>Eukaryota</taxon>
        <taxon>Fungi</taxon>
        <taxon>Dikarya</taxon>
        <taxon>Ascomycota</taxon>
        <taxon>Pezizomycotina</taxon>
        <taxon>Dothideomycetes</taxon>
        <taxon>Dothideomycetes incertae sedis</taxon>
        <taxon>Botryosphaeriales</taxon>
        <taxon>Botryosphaeriaceae</taxon>
        <taxon>Botryosphaeria</taxon>
    </lineage>
</organism>
<dbReference type="AlphaFoldDB" id="A0A8H4MYL3"/>
<dbReference type="Gene3D" id="3.40.50.150">
    <property type="entry name" value="Vaccinia Virus protein VP39"/>
    <property type="match status" value="1"/>
</dbReference>
<dbReference type="EMBL" id="WWBZ02000051">
    <property type="protein sequence ID" value="KAF4303954.1"/>
    <property type="molecule type" value="Genomic_DNA"/>
</dbReference>
<evidence type="ECO:0000313" key="4">
    <source>
        <dbReference type="EMBL" id="KAF4303954.1"/>
    </source>
</evidence>
<dbReference type="OrthoDB" id="269872at2759"/>
<dbReference type="InterPro" id="IPR002052">
    <property type="entry name" value="DNA_methylase_N6_adenine_CS"/>
</dbReference>
<dbReference type="NCBIfam" id="TIGR00536">
    <property type="entry name" value="hemK_fam"/>
    <property type="match status" value="1"/>
</dbReference>
<dbReference type="GO" id="GO:0032259">
    <property type="term" value="P:methylation"/>
    <property type="evidence" value="ECO:0007669"/>
    <property type="project" value="UniProtKB-KW"/>
</dbReference>
<dbReference type="PANTHER" id="PTHR18895:SF74">
    <property type="entry name" value="MTRF1L RELEASE FACTOR GLUTAMINE METHYLTRANSFERASE"/>
    <property type="match status" value="1"/>
</dbReference>
<keyword evidence="3" id="KW-0949">S-adenosyl-L-methionine</keyword>
<evidence type="ECO:0000256" key="1">
    <source>
        <dbReference type="ARBA" id="ARBA00022603"/>
    </source>
</evidence>
<keyword evidence="1 4" id="KW-0489">Methyltransferase</keyword>
<dbReference type="PROSITE" id="PS00092">
    <property type="entry name" value="N6_MTASE"/>
    <property type="match status" value="1"/>
</dbReference>
<dbReference type="SUPFAM" id="SSF53335">
    <property type="entry name" value="S-adenosyl-L-methionine-dependent methyltransferases"/>
    <property type="match status" value="1"/>
</dbReference>
<dbReference type="GO" id="GO:0003676">
    <property type="term" value="F:nucleic acid binding"/>
    <property type="evidence" value="ECO:0007669"/>
    <property type="project" value="InterPro"/>
</dbReference>
<keyword evidence="5" id="KW-1185">Reference proteome</keyword>
<accession>A0A8H4MYL3</accession>
<dbReference type="CDD" id="cd02440">
    <property type="entry name" value="AdoMet_MTases"/>
    <property type="match status" value="1"/>
</dbReference>
<dbReference type="Gene3D" id="1.10.8.10">
    <property type="entry name" value="DNA helicase RuvA subunit, C-terminal domain"/>
    <property type="match status" value="1"/>
</dbReference>
<evidence type="ECO:0000313" key="5">
    <source>
        <dbReference type="Proteomes" id="UP000572817"/>
    </source>
</evidence>
<name>A0A8H4MYL3_9PEZI</name>
<gene>
    <name evidence="4" type="ORF">GTA08_BOTSDO08042</name>
</gene>
<evidence type="ECO:0000256" key="3">
    <source>
        <dbReference type="ARBA" id="ARBA00022691"/>
    </source>
</evidence>
<protein>
    <submittedName>
        <fullName evidence="4">S-adenosyl-l-methionine-dependent methyltransferase</fullName>
    </submittedName>
</protein>
<dbReference type="InterPro" id="IPR004556">
    <property type="entry name" value="HemK-like"/>
</dbReference>
<dbReference type="PANTHER" id="PTHR18895">
    <property type="entry name" value="HEMK METHYLTRANSFERASE"/>
    <property type="match status" value="1"/>
</dbReference>
<reference evidence="4" key="1">
    <citation type="submission" date="2020-04" db="EMBL/GenBank/DDBJ databases">
        <title>Genome Assembly and Annotation of Botryosphaeria dothidea sdau 11-99, a Latent Pathogen of Apple Fruit Ring Rot in China.</title>
        <authorList>
            <person name="Yu C."/>
            <person name="Diao Y."/>
            <person name="Lu Q."/>
            <person name="Zhao J."/>
            <person name="Cui S."/>
            <person name="Peng C."/>
            <person name="He B."/>
            <person name="Liu H."/>
        </authorList>
    </citation>
    <scope>NUCLEOTIDE SEQUENCE [LARGE SCALE GENOMIC DNA]</scope>
    <source>
        <strain evidence="4">Sdau11-99</strain>
    </source>
</reference>
<dbReference type="GO" id="GO:0008276">
    <property type="term" value="F:protein methyltransferase activity"/>
    <property type="evidence" value="ECO:0007669"/>
    <property type="project" value="InterPro"/>
</dbReference>
<dbReference type="InterPro" id="IPR029063">
    <property type="entry name" value="SAM-dependent_MTases_sf"/>
</dbReference>
<proteinExistence type="predicted"/>
<keyword evidence="2" id="KW-0808">Transferase</keyword>
<dbReference type="InterPro" id="IPR050320">
    <property type="entry name" value="N5-glutamine_MTase"/>
</dbReference>
<evidence type="ECO:0000256" key="2">
    <source>
        <dbReference type="ARBA" id="ARBA00022679"/>
    </source>
</evidence>
<sequence>MPRLPHHLLRRARLADRLLPPLLLACRDLASARNELRWLREHALTEAPGAWPSRLRALVLQRAAGRPLQYILGTEFFGDLEIACRPGVLIPRQETAASITFLAERLQASRALPQRLRILDLCTGTGCIPLLFEGLFRSSTRVSDLQLLGVDVSSRCVNLARYNGRRCELPQTKFVQADVLAKGPGASDSPVTPLMGLLRERGMLHWDILISNPPYISPQAFVHTTTRSVRNFEPKLALVPISTGHAHANSGDLFYPTLLDIADQVNAKVVLFEVADTDQALRVAHMAQGRNSWQGIEIWRDEPSNSNLNSEPIIQDEDGCRILGRGDGRSVVCWRAEACTWLNSR</sequence>
<comment type="caution">
    <text evidence="4">The sequence shown here is derived from an EMBL/GenBank/DDBJ whole genome shotgun (WGS) entry which is preliminary data.</text>
</comment>